<keyword evidence="3" id="KW-0560">Oxidoreductase</keyword>
<evidence type="ECO:0000256" key="1">
    <source>
        <dbReference type="ARBA" id="ARBA00022630"/>
    </source>
</evidence>
<organism evidence="6 7">
    <name type="scientific">Mycolicibacterium moriokaense</name>
    <dbReference type="NCBI Taxonomy" id="39691"/>
    <lineage>
        <taxon>Bacteria</taxon>
        <taxon>Bacillati</taxon>
        <taxon>Actinomycetota</taxon>
        <taxon>Actinomycetes</taxon>
        <taxon>Mycobacteriales</taxon>
        <taxon>Mycobacteriaceae</taxon>
        <taxon>Mycolicibacterium</taxon>
    </lineage>
</organism>
<dbReference type="Proteomes" id="UP000247781">
    <property type="component" value="Unassembled WGS sequence"/>
</dbReference>
<dbReference type="NCBIfam" id="TIGR03621">
    <property type="entry name" value="F420_MSMEG_2516"/>
    <property type="match status" value="1"/>
</dbReference>
<evidence type="ECO:0000256" key="4">
    <source>
        <dbReference type="ARBA" id="ARBA00023033"/>
    </source>
</evidence>
<keyword evidence="4" id="KW-0503">Monooxygenase</keyword>
<dbReference type="AlphaFoldDB" id="A0A318HDE9"/>
<keyword evidence="1" id="KW-0285">Flavoprotein</keyword>
<gene>
    <name evidence="6" type="ORF">C8E89_12020</name>
</gene>
<dbReference type="GO" id="GO:0008726">
    <property type="term" value="F:alkanesulfonate monooxygenase activity"/>
    <property type="evidence" value="ECO:0007669"/>
    <property type="project" value="TreeGrafter"/>
</dbReference>
<dbReference type="PANTHER" id="PTHR42847">
    <property type="entry name" value="ALKANESULFONATE MONOOXYGENASE"/>
    <property type="match status" value="1"/>
</dbReference>
<evidence type="ECO:0000259" key="5">
    <source>
        <dbReference type="Pfam" id="PF00296"/>
    </source>
</evidence>
<comment type="caution">
    <text evidence="6">The sequence shown here is derived from an EMBL/GenBank/DDBJ whole genome shotgun (WGS) entry which is preliminary data.</text>
</comment>
<evidence type="ECO:0000256" key="2">
    <source>
        <dbReference type="ARBA" id="ARBA00022643"/>
    </source>
</evidence>
<evidence type="ECO:0000313" key="6">
    <source>
        <dbReference type="EMBL" id="PXX04281.1"/>
    </source>
</evidence>
<sequence>MDILIRPVTGGDSQTFRCAYDRGMVKDFRFGVGLTAARRRRTLQDLARSAEDMGYDVLHMADHLYTTAPFPMLTAVAMATERLHVGTFVLNAGFYRPALLARDVTSLRDLSGARFELGLGAGYAREEFEQAELPYPTAGERVAWLRHVTEHMNENVPDVPILIAGNGDKVLTLAAQRAHIIGLTGGAPATADSDPLADRIAFVRDAAGDRFDELELNISVIAMPTDDSGVPDLSIARRSLPGLSEDEMLGTPTVLSGSTKEIADTIRGYRDTYGVTYITVQQMHAEPFAKVIAELR</sequence>
<reference evidence="6 7" key="2">
    <citation type="submission" date="2018-06" db="EMBL/GenBank/DDBJ databases">
        <title>Sequencing of bacterial isolates from soil warming experiment in Harvard Forest, Massachusetts, USA.</title>
        <authorList>
            <person name="Deangelis K.PhD."/>
        </authorList>
    </citation>
    <scope>NUCLEOTIDE SEQUENCE [LARGE SCALE GENOMIC DNA]</scope>
    <source>
        <strain evidence="6 7">GAS496</strain>
    </source>
</reference>
<proteinExistence type="predicted"/>
<dbReference type="InterPro" id="IPR036661">
    <property type="entry name" value="Luciferase-like_sf"/>
</dbReference>
<dbReference type="InterPro" id="IPR050172">
    <property type="entry name" value="SsuD_RutA_monooxygenase"/>
</dbReference>
<dbReference type="Gene3D" id="3.20.20.30">
    <property type="entry name" value="Luciferase-like domain"/>
    <property type="match status" value="1"/>
</dbReference>
<keyword evidence="7" id="KW-1185">Reference proteome</keyword>
<name>A0A318HDE9_9MYCO</name>
<dbReference type="Pfam" id="PF00296">
    <property type="entry name" value="Bac_luciferase"/>
    <property type="match status" value="1"/>
</dbReference>
<dbReference type="SUPFAM" id="SSF51679">
    <property type="entry name" value="Bacterial luciferase-like"/>
    <property type="match status" value="1"/>
</dbReference>
<dbReference type="EMBL" id="QJJU01000020">
    <property type="protein sequence ID" value="PXX04281.1"/>
    <property type="molecule type" value="Genomic_DNA"/>
</dbReference>
<evidence type="ECO:0000256" key="3">
    <source>
        <dbReference type="ARBA" id="ARBA00023002"/>
    </source>
</evidence>
<dbReference type="InterPro" id="IPR019923">
    <property type="entry name" value="Lucif-like_OxRdtase_MSMEG_2516"/>
</dbReference>
<dbReference type="PANTHER" id="PTHR42847:SF4">
    <property type="entry name" value="ALKANESULFONATE MONOOXYGENASE-RELATED"/>
    <property type="match status" value="1"/>
</dbReference>
<dbReference type="InterPro" id="IPR011251">
    <property type="entry name" value="Luciferase-like_dom"/>
</dbReference>
<accession>A0A318HDE9</accession>
<protein>
    <submittedName>
        <fullName evidence="6">Putative F420-dependent oxidoreductase</fullName>
    </submittedName>
</protein>
<evidence type="ECO:0000313" key="7">
    <source>
        <dbReference type="Proteomes" id="UP000247781"/>
    </source>
</evidence>
<reference evidence="7" key="1">
    <citation type="submission" date="2018-05" db="EMBL/GenBank/DDBJ databases">
        <authorList>
            <person name="Deangelis K."/>
            <person name="Huntemann M."/>
            <person name="Clum A."/>
            <person name="Pillay M."/>
            <person name="Palaniappan K."/>
            <person name="Varghese N."/>
            <person name="Mikhailova N."/>
            <person name="Stamatis D."/>
            <person name="Reddy T."/>
            <person name="Daum C."/>
            <person name="Shapiro N."/>
            <person name="Ivanova N."/>
            <person name="Kyrpides N."/>
            <person name="Woyke T."/>
        </authorList>
    </citation>
    <scope>NUCLEOTIDE SEQUENCE [LARGE SCALE GENOMIC DNA]</scope>
    <source>
        <strain evidence="7">GAS496</strain>
    </source>
</reference>
<dbReference type="GO" id="GO:0046306">
    <property type="term" value="P:alkanesulfonate catabolic process"/>
    <property type="evidence" value="ECO:0007669"/>
    <property type="project" value="TreeGrafter"/>
</dbReference>
<feature type="domain" description="Luciferase-like" evidence="5">
    <location>
        <begin position="27"/>
        <end position="227"/>
    </location>
</feature>
<keyword evidence="2" id="KW-0288">FMN</keyword>